<evidence type="ECO:0000256" key="1">
    <source>
        <dbReference type="SAM" id="MobiDB-lite"/>
    </source>
</evidence>
<dbReference type="AlphaFoldDB" id="A0A916YPZ8"/>
<feature type="transmembrane region" description="Helical" evidence="2">
    <location>
        <begin position="12"/>
        <end position="33"/>
    </location>
</feature>
<sequence>MNFIKNALKNIAAMFISLLVGLIIGEVIIRIFFPQVISPVQFYYDSKLGGMVPVPNQKGFKSHPREYYYEYQNNEIGMRDTRQLNDYKKIPFKILAIGDSFTYGWGVNDDETFCKLLEKKINRDSVAVLNAGASGSGTDYALKFYEVRGPELYPKVVLYFYYENDFVDNSENRYFTIEQDSIVPKAVNEATNLNAIQKNKLANSKVYNWFASHSHLFNMIRTQVGIMWNKKVKQENQHQQATTQSATTDKKSATETATSSPTTPKIAEQPKTENDRFYPTYVYLKALAKNVEQSGGKFYTFFIPSNKSIAEFQKSGTMSHEKVIVDFCKVNNIKVYSFKDVIMKHKDPFKAYYFPTDLHWNKAGNQVAADYLYQVLNQELFSPQNK</sequence>
<evidence type="ECO:0000313" key="4">
    <source>
        <dbReference type="Proteomes" id="UP000609064"/>
    </source>
</evidence>
<organism evidence="3 4">
    <name type="scientific">Emticicia aquatilis</name>
    <dbReference type="NCBI Taxonomy" id="1537369"/>
    <lineage>
        <taxon>Bacteria</taxon>
        <taxon>Pseudomonadati</taxon>
        <taxon>Bacteroidota</taxon>
        <taxon>Cytophagia</taxon>
        <taxon>Cytophagales</taxon>
        <taxon>Leadbetterellaceae</taxon>
        <taxon>Emticicia</taxon>
    </lineage>
</organism>
<dbReference type="GO" id="GO:0016788">
    <property type="term" value="F:hydrolase activity, acting on ester bonds"/>
    <property type="evidence" value="ECO:0007669"/>
    <property type="project" value="UniProtKB-ARBA"/>
</dbReference>
<dbReference type="EMBL" id="BMKK01000004">
    <property type="protein sequence ID" value="GGD56260.1"/>
    <property type="molecule type" value="Genomic_DNA"/>
</dbReference>
<feature type="region of interest" description="Disordered" evidence="1">
    <location>
        <begin position="235"/>
        <end position="271"/>
    </location>
</feature>
<keyword evidence="2" id="KW-0472">Membrane</keyword>
<dbReference type="Gene3D" id="3.40.50.1110">
    <property type="entry name" value="SGNH hydrolase"/>
    <property type="match status" value="1"/>
</dbReference>
<dbReference type="InterPro" id="IPR036514">
    <property type="entry name" value="SGNH_hydro_sf"/>
</dbReference>
<dbReference type="RefSeq" id="WP_188765980.1">
    <property type="nucleotide sequence ID" value="NZ_BMKK01000004.1"/>
</dbReference>
<protein>
    <recommendedName>
        <fullName evidence="5">SGNH hydrolase-type esterase domain-containing protein</fullName>
    </recommendedName>
</protein>
<accession>A0A916YPZ8</accession>
<evidence type="ECO:0000256" key="2">
    <source>
        <dbReference type="SAM" id="Phobius"/>
    </source>
</evidence>
<reference evidence="3" key="1">
    <citation type="journal article" date="2014" name="Int. J. Syst. Evol. Microbiol.">
        <title>Complete genome sequence of Corynebacterium casei LMG S-19264T (=DSM 44701T), isolated from a smear-ripened cheese.</title>
        <authorList>
            <consortium name="US DOE Joint Genome Institute (JGI-PGF)"/>
            <person name="Walter F."/>
            <person name="Albersmeier A."/>
            <person name="Kalinowski J."/>
            <person name="Ruckert C."/>
        </authorList>
    </citation>
    <scope>NUCLEOTIDE SEQUENCE</scope>
    <source>
        <strain evidence="3">CGMCC 1.15958</strain>
    </source>
</reference>
<gene>
    <name evidence="3" type="ORF">GCM10011514_20430</name>
</gene>
<evidence type="ECO:0000313" key="3">
    <source>
        <dbReference type="EMBL" id="GGD56260.1"/>
    </source>
</evidence>
<dbReference type="Proteomes" id="UP000609064">
    <property type="component" value="Unassembled WGS sequence"/>
</dbReference>
<dbReference type="SUPFAM" id="SSF52266">
    <property type="entry name" value="SGNH hydrolase"/>
    <property type="match status" value="1"/>
</dbReference>
<keyword evidence="4" id="KW-1185">Reference proteome</keyword>
<proteinExistence type="predicted"/>
<name>A0A916YPZ8_9BACT</name>
<feature type="compositionally biased region" description="Low complexity" evidence="1">
    <location>
        <begin position="254"/>
        <end position="265"/>
    </location>
</feature>
<keyword evidence="2" id="KW-0812">Transmembrane</keyword>
<evidence type="ECO:0008006" key="5">
    <source>
        <dbReference type="Google" id="ProtNLM"/>
    </source>
</evidence>
<reference evidence="3" key="2">
    <citation type="submission" date="2020-09" db="EMBL/GenBank/DDBJ databases">
        <authorList>
            <person name="Sun Q."/>
            <person name="Zhou Y."/>
        </authorList>
    </citation>
    <scope>NUCLEOTIDE SEQUENCE</scope>
    <source>
        <strain evidence="3">CGMCC 1.15958</strain>
    </source>
</reference>
<dbReference type="CDD" id="cd00229">
    <property type="entry name" value="SGNH_hydrolase"/>
    <property type="match status" value="1"/>
</dbReference>
<keyword evidence="2" id="KW-1133">Transmembrane helix</keyword>
<comment type="caution">
    <text evidence="3">The sequence shown here is derived from an EMBL/GenBank/DDBJ whole genome shotgun (WGS) entry which is preliminary data.</text>
</comment>